<accession>A0AB39R878</accession>
<protein>
    <submittedName>
        <fullName evidence="2">Uncharacterized protein</fullName>
    </submittedName>
</protein>
<feature type="region of interest" description="Disordered" evidence="1">
    <location>
        <begin position="77"/>
        <end position="108"/>
    </location>
</feature>
<organism evidence="2">
    <name type="scientific">Streptomyces sp. R39</name>
    <dbReference type="NCBI Taxonomy" id="3238631"/>
    <lineage>
        <taxon>Bacteria</taxon>
        <taxon>Bacillati</taxon>
        <taxon>Actinomycetota</taxon>
        <taxon>Actinomycetes</taxon>
        <taxon>Kitasatosporales</taxon>
        <taxon>Streptomycetaceae</taxon>
        <taxon>Streptomyces</taxon>
    </lineage>
</organism>
<gene>
    <name evidence="2" type="ORF">AB5J52_48105</name>
</gene>
<reference evidence="2" key="1">
    <citation type="submission" date="2024-07" db="EMBL/GenBank/DDBJ databases">
        <authorList>
            <person name="Yu S.T."/>
        </authorList>
    </citation>
    <scope>NUCLEOTIDE SEQUENCE</scope>
    <source>
        <strain evidence="2">R39</strain>
        <plasmid evidence="2">unnamed1</plasmid>
    </source>
</reference>
<dbReference type="RefSeq" id="WP_369228425.1">
    <property type="nucleotide sequence ID" value="NZ_CP163442.1"/>
</dbReference>
<evidence type="ECO:0000313" key="2">
    <source>
        <dbReference type="EMBL" id="XDQ49898.1"/>
    </source>
</evidence>
<keyword evidence="2" id="KW-0614">Plasmid</keyword>
<name>A0AB39R878_9ACTN</name>
<evidence type="ECO:0000256" key="1">
    <source>
        <dbReference type="SAM" id="MobiDB-lite"/>
    </source>
</evidence>
<dbReference type="EMBL" id="CP163442">
    <property type="protein sequence ID" value="XDQ49898.1"/>
    <property type="molecule type" value="Genomic_DNA"/>
</dbReference>
<geneLocation type="plasmid" evidence="2">
    <name>unnamed1</name>
</geneLocation>
<sequence length="108" mass="11318">MPVEFATRVDQLPSFFQMPCIACEITGQYGRASSVVSATSGLGLGSCVNHIEVTARVLRSLCNYELAGLRASFVTAGSVPEPKHDRGPGDGVVHSRLPGSGGSDRPTQ</sequence>
<dbReference type="AlphaFoldDB" id="A0AB39R878"/>
<proteinExistence type="predicted"/>